<sequence>MRPRLSFSIPEANLPPPVFLDLNYDNSRVSEVQGINLINISQAGVMQLGDRSESNAMLRALAIQRQKDHPYAGDIFFESYVIFSRPIPAIIEADDDDSVVQTYRLNQNPCISVGCISIISAGASSQIVIGRGQTHRSESRIKHIRQFAGQQPLPPICP</sequence>
<keyword evidence="2" id="KW-1185">Reference proteome</keyword>
<evidence type="ECO:0000313" key="1">
    <source>
        <dbReference type="EMBL" id="MBD3918656.1"/>
    </source>
</evidence>
<dbReference type="Pfam" id="PF10970">
    <property type="entry name" value="GerPE"/>
    <property type="match status" value="1"/>
</dbReference>
<dbReference type="EMBL" id="JACXZA010000002">
    <property type="protein sequence ID" value="MBD3918656.1"/>
    <property type="molecule type" value="Genomic_DNA"/>
</dbReference>
<dbReference type="InterPro" id="IPR024496">
    <property type="entry name" value="Spore_germ_GerPE"/>
</dbReference>
<gene>
    <name evidence="1" type="ORF">H8B09_07840</name>
</gene>
<evidence type="ECO:0000313" key="2">
    <source>
        <dbReference type="Proteomes" id="UP000609346"/>
    </source>
</evidence>
<name>A0ABR8MRP2_9BACL</name>
<protein>
    <submittedName>
        <fullName evidence="1">Spore germination protein GerPE</fullName>
    </submittedName>
</protein>
<comment type="caution">
    <text evidence="1">The sequence shown here is derived from an EMBL/GenBank/DDBJ whole genome shotgun (WGS) entry which is preliminary data.</text>
</comment>
<accession>A0ABR8MRP2</accession>
<organism evidence="1 2">
    <name type="scientific">Paenibacillus terricola</name>
    <dbReference type="NCBI Taxonomy" id="2763503"/>
    <lineage>
        <taxon>Bacteria</taxon>
        <taxon>Bacillati</taxon>
        <taxon>Bacillota</taxon>
        <taxon>Bacilli</taxon>
        <taxon>Bacillales</taxon>
        <taxon>Paenibacillaceae</taxon>
        <taxon>Paenibacillus</taxon>
    </lineage>
</organism>
<dbReference type="RefSeq" id="WP_191202972.1">
    <property type="nucleotide sequence ID" value="NZ_JACXZA010000002.1"/>
</dbReference>
<reference evidence="1 2" key="1">
    <citation type="submission" date="2020-09" db="EMBL/GenBank/DDBJ databases">
        <title>Paenibacillus sp. strain PR3 16S rRNA gene Genome sequencing and assembly.</title>
        <authorList>
            <person name="Kim J."/>
        </authorList>
    </citation>
    <scope>NUCLEOTIDE SEQUENCE [LARGE SCALE GENOMIC DNA]</scope>
    <source>
        <strain evidence="1 2">PR3</strain>
    </source>
</reference>
<proteinExistence type="predicted"/>
<dbReference type="Proteomes" id="UP000609346">
    <property type="component" value="Unassembled WGS sequence"/>
</dbReference>